<dbReference type="EMBL" id="CP042305">
    <property type="protein sequence ID" value="QDZ14345.1"/>
    <property type="molecule type" value="Genomic_DNA"/>
</dbReference>
<keyword evidence="2" id="KW-1185">Reference proteome</keyword>
<evidence type="ECO:0000313" key="2">
    <source>
        <dbReference type="Proteomes" id="UP000320216"/>
    </source>
</evidence>
<dbReference type="KEGG" id="huw:FPZ11_05825"/>
<dbReference type="AlphaFoldDB" id="A0A5B8M3I4"/>
<accession>A0A5B8M3I4</accession>
<protein>
    <submittedName>
        <fullName evidence="1">PadR family transcriptional regulator</fullName>
    </submittedName>
</protein>
<dbReference type="SUPFAM" id="SSF46785">
    <property type="entry name" value="Winged helix' DNA-binding domain"/>
    <property type="match status" value="1"/>
</dbReference>
<proteinExistence type="predicted"/>
<organism evidence="1 2">
    <name type="scientific">Humibacter ginsenosidimutans</name>
    <dbReference type="NCBI Taxonomy" id="2599293"/>
    <lineage>
        <taxon>Bacteria</taxon>
        <taxon>Bacillati</taxon>
        <taxon>Actinomycetota</taxon>
        <taxon>Actinomycetes</taxon>
        <taxon>Micrococcales</taxon>
        <taxon>Microbacteriaceae</taxon>
        <taxon>Humibacter</taxon>
    </lineage>
</organism>
<evidence type="ECO:0000313" key="1">
    <source>
        <dbReference type="EMBL" id="QDZ14345.1"/>
    </source>
</evidence>
<name>A0A5B8M3I4_9MICO</name>
<dbReference type="InterPro" id="IPR036390">
    <property type="entry name" value="WH_DNA-bd_sf"/>
</dbReference>
<dbReference type="RefSeq" id="WP_146319149.1">
    <property type="nucleotide sequence ID" value="NZ_CP042305.1"/>
</dbReference>
<dbReference type="InterPro" id="IPR036388">
    <property type="entry name" value="WH-like_DNA-bd_sf"/>
</dbReference>
<dbReference type="OrthoDB" id="8443918at2"/>
<gene>
    <name evidence="1" type="ORF">FPZ11_05825</name>
</gene>
<reference evidence="1 2" key="1">
    <citation type="submission" date="2019-07" db="EMBL/GenBank/DDBJ databases">
        <title>Full genome sequence of Humibacter sp. WJ7-1.</title>
        <authorList>
            <person name="Im W.-T."/>
        </authorList>
    </citation>
    <scope>NUCLEOTIDE SEQUENCE [LARGE SCALE GENOMIC DNA]</scope>
    <source>
        <strain evidence="1 2">WJ7-1</strain>
    </source>
</reference>
<sequence length="179" mass="19930">MSRQTTRLMVLGVVAYRGPISGYGIEKTLDEWAVSRWTTIAAASVYQQLRTLTAAGFIEPSSGATARAVDYACTPAGTAELHRLLLELLHERDVRPLSLIPLLHFTPSLEPGELHDGLALRIARIDEALALEDEFLNRSLDLGPSHATEIFRLTWHGLRADKAWCEGFRRRLLVQTESP</sequence>
<dbReference type="Gene3D" id="1.10.10.10">
    <property type="entry name" value="Winged helix-like DNA-binding domain superfamily/Winged helix DNA-binding domain"/>
    <property type="match status" value="1"/>
</dbReference>
<dbReference type="Proteomes" id="UP000320216">
    <property type="component" value="Chromosome"/>
</dbReference>